<keyword evidence="1" id="KW-0479">Metal-binding</keyword>
<dbReference type="InterPro" id="IPR023393">
    <property type="entry name" value="START-like_dom_sf"/>
</dbReference>
<feature type="domain" description="FYVE-type" evidence="5">
    <location>
        <begin position="366"/>
        <end position="430"/>
    </location>
</feature>
<comment type="caution">
    <text evidence="6">The sequence shown here is derived from an EMBL/GenBank/DDBJ whole genome shotgun (WGS) entry which is preliminary data.</text>
</comment>
<dbReference type="OrthoDB" id="125084at2759"/>
<keyword evidence="2 4" id="KW-0863">Zinc-finger</keyword>
<organism evidence="6 7">
    <name type="scientific">Phytophthora fragariaefolia</name>
    <dbReference type="NCBI Taxonomy" id="1490495"/>
    <lineage>
        <taxon>Eukaryota</taxon>
        <taxon>Sar</taxon>
        <taxon>Stramenopiles</taxon>
        <taxon>Oomycota</taxon>
        <taxon>Peronosporomycetes</taxon>
        <taxon>Peronosporales</taxon>
        <taxon>Peronosporaceae</taxon>
        <taxon>Phytophthora</taxon>
    </lineage>
</organism>
<reference evidence="6" key="1">
    <citation type="submission" date="2023-04" db="EMBL/GenBank/DDBJ databases">
        <title>Phytophthora fragariaefolia NBRC 109709.</title>
        <authorList>
            <person name="Ichikawa N."/>
            <person name="Sato H."/>
            <person name="Tonouchi N."/>
        </authorList>
    </citation>
    <scope>NUCLEOTIDE SEQUENCE</scope>
    <source>
        <strain evidence="6">NBRC 109709</strain>
    </source>
</reference>
<keyword evidence="3" id="KW-0862">Zinc</keyword>
<sequence>MLRCVHRITIRFTPAYNVSRSSSVERATLHDTACLTLTQSGALFEERCGNREVAWPPGLQALHCTSRARMAMNHDGRSASTPVPARNRLSRKTQFAVCDANPPRRRMVRSRRAEHPTVNLELQQLDRYHDQAEQALSKTIAAYGKLDGPSVDTTQWKTLRARHGVRLFRSRQLTPEGLTPLLCVGTLRGRFDDVLEGLYCDNTEDMLLMNAIKCPRLAESVVLYAVQKKTTLEPFAFTGIKRVTIKLPVARNRDLCYFDKMGMVRQKSGKRMAYHVMHSVTLSECLKKAKHKRVGISLSYVFEELEDDLVGIYMQGEMSFATMPYFAMQAMSEVLLAVTESLECTRAKKLAHMMSVNRPGAQRRNSARKSCCYACKGSSSFFESMSNCAGCSEYVCKRCRRKKQVVALDTASGSRLKRADFCSMCIAKMDESSLAPICPEDDRNSVADVANAASEVLSGKASLPGSDRSLTSFVRNIAAQVEQQLSLNYDARASNLSFMGQLSLSDDESIEILEDESEDEDELCSSRLKTGRFVDNMADPGRGRCSTISTSSSSIDEDAEAYLVSLMAKLQQVSQQAEETLSFAREQSIVAHSVRDRSRRPESSGYSTQ</sequence>
<dbReference type="PROSITE" id="PS50178">
    <property type="entry name" value="ZF_FYVE"/>
    <property type="match status" value="1"/>
</dbReference>
<dbReference type="AlphaFoldDB" id="A0A9W6WV14"/>
<dbReference type="InterPro" id="IPR052727">
    <property type="entry name" value="Rab4/Rab5_effector"/>
</dbReference>
<accession>A0A9W6WV14</accession>
<dbReference type="Gene3D" id="3.30.530.20">
    <property type="match status" value="1"/>
</dbReference>
<evidence type="ECO:0000256" key="2">
    <source>
        <dbReference type="ARBA" id="ARBA00022771"/>
    </source>
</evidence>
<dbReference type="PANTHER" id="PTHR13510:SF44">
    <property type="entry name" value="RABENOSYN-5"/>
    <property type="match status" value="1"/>
</dbReference>
<proteinExistence type="predicted"/>
<gene>
    <name evidence="6" type="ORF">Pfra01_000173800</name>
</gene>
<dbReference type="EMBL" id="BSXT01000141">
    <property type="protein sequence ID" value="GMF18746.1"/>
    <property type="molecule type" value="Genomic_DNA"/>
</dbReference>
<dbReference type="GO" id="GO:0008270">
    <property type="term" value="F:zinc ion binding"/>
    <property type="evidence" value="ECO:0007669"/>
    <property type="project" value="UniProtKB-KW"/>
</dbReference>
<evidence type="ECO:0000256" key="4">
    <source>
        <dbReference type="PROSITE-ProRule" id="PRU00091"/>
    </source>
</evidence>
<protein>
    <submittedName>
        <fullName evidence="6">Unnamed protein product</fullName>
    </submittedName>
</protein>
<evidence type="ECO:0000313" key="7">
    <source>
        <dbReference type="Proteomes" id="UP001165121"/>
    </source>
</evidence>
<evidence type="ECO:0000256" key="3">
    <source>
        <dbReference type="ARBA" id="ARBA00022833"/>
    </source>
</evidence>
<evidence type="ECO:0000256" key="1">
    <source>
        <dbReference type="ARBA" id="ARBA00022723"/>
    </source>
</evidence>
<dbReference type="Proteomes" id="UP001165121">
    <property type="component" value="Unassembled WGS sequence"/>
</dbReference>
<dbReference type="InterPro" id="IPR017455">
    <property type="entry name" value="Znf_FYVE-rel"/>
</dbReference>
<keyword evidence="7" id="KW-1185">Reference proteome</keyword>
<dbReference type="PANTHER" id="PTHR13510">
    <property type="entry name" value="FYVE-FINGER-CONTAINING RAB5 EFFECTOR PROTEIN RABENOSYN-5-RELATED"/>
    <property type="match status" value="1"/>
</dbReference>
<evidence type="ECO:0000313" key="6">
    <source>
        <dbReference type="EMBL" id="GMF18746.1"/>
    </source>
</evidence>
<name>A0A9W6WV14_9STRA</name>
<evidence type="ECO:0000259" key="5">
    <source>
        <dbReference type="PROSITE" id="PS50178"/>
    </source>
</evidence>